<sequence>MVWTKTEHTEQAEALEQHQDIAVPLETTAADTVAAQEHTVLAHLDQAVGLAFPERLPIETPVVAQEVILRAEAQEVLADLTVVPVAVLEAVVTVLEEAVLVAALTEALEAALGVQAVDPLLDHLVLQEAAAAVEETKI</sequence>
<reference evidence="1 2" key="1">
    <citation type="submission" date="2016-10" db="EMBL/GenBank/DDBJ databases">
        <authorList>
            <person name="de Groot N.N."/>
        </authorList>
    </citation>
    <scope>NUCLEOTIDE SEQUENCE [LARGE SCALE GENOMIC DNA]</scope>
    <source>
        <strain evidence="1 2">MAR_2009_71</strain>
    </source>
</reference>
<gene>
    <name evidence="1" type="ORF">SAMN05192540_2120</name>
</gene>
<organism evidence="1 2">
    <name type="scientific">Maribacter dokdonensis</name>
    <dbReference type="NCBI Taxonomy" id="320912"/>
    <lineage>
        <taxon>Bacteria</taxon>
        <taxon>Pseudomonadati</taxon>
        <taxon>Bacteroidota</taxon>
        <taxon>Flavobacteriia</taxon>
        <taxon>Flavobacteriales</taxon>
        <taxon>Flavobacteriaceae</taxon>
        <taxon>Maribacter</taxon>
    </lineage>
</organism>
<protein>
    <submittedName>
        <fullName evidence="1">Uncharacterized protein</fullName>
    </submittedName>
</protein>
<dbReference type="EMBL" id="FNTB01000001">
    <property type="protein sequence ID" value="SEC01080.1"/>
    <property type="molecule type" value="Genomic_DNA"/>
</dbReference>
<name>A0A1H4P0Y4_9FLAO</name>
<dbReference type="Proteomes" id="UP000183038">
    <property type="component" value="Unassembled WGS sequence"/>
</dbReference>
<proteinExistence type="predicted"/>
<accession>A0A1H4P0Y4</accession>
<evidence type="ECO:0000313" key="1">
    <source>
        <dbReference type="EMBL" id="SEC01080.1"/>
    </source>
</evidence>
<evidence type="ECO:0000313" key="2">
    <source>
        <dbReference type="Proteomes" id="UP000183038"/>
    </source>
</evidence>
<dbReference type="AlphaFoldDB" id="A0A1H4P0Y4"/>